<organism evidence="1 2">
    <name type="scientific">Pistacia atlantica</name>
    <dbReference type="NCBI Taxonomy" id="434234"/>
    <lineage>
        <taxon>Eukaryota</taxon>
        <taxon>Viridiplantae</taxon>
        <taxon>Streptophyta</taxon>
        <taxon>Embryophyta</taxon>
        <taxon>Tracheophyta</taxon>
        <taxon>Spermatophyta</taxon>
        <taxon>Magnoliopsida</taxon>
        <taxon>eudicotyledons</taxon>
        <taxon>Gunneridae</taxon>
        <taxon>Pentapetalae</taxon>
        <taxon>rosids</taxon>
        <taxon>malvids</taxon>
        <taxon>Sapindales</taxon>
        <taxon>Anacardiaceae</taxon>
        <taxon>Pistacia</taxon>
    </lineage>
</organism>
<proteinExistence type="predicted"/>
<evidence type="ECO:0000313" key="1">
    <source>
        <dbReference type="EMBL" id="KAJ0089885.1"/>
    </source>
</evidence>
<dbReference type="EMBL" id="CM047904">
    <property type="protein sequence ID" value="KAJ0089885.1"/>
    <property type="molecule type" value="Genomic_DNA"/>
</dbReference>
<reference evidence="2" key="1">
    <citation type="journal article" date="2023" name="G3 (Bethesda)">
        <title>Genome assembly and association tests identify interacting loci associated with vigor, precocity, and sex in interspecific pistachio rootstocks.</title>
        <authorList>
            <person name="Palmer W."/>
            <person name="Jacygrad E."/>
            <person name="Sagayaradj S."/>
            <person name="Cavanaugh K."/>
            <person name="Han R."/>
            <person name="Bertier L."/>
            <person name="Beede B."/>
            <person name="Kafkas S."/>
            <person name="Golino D."/>
            <person name="Preece J."/>
            <person name="Michelmore R."/>
        </authorList>
    </citation>
    <scope>NUCLEOTIDE SEQUENCE [LARGE SCALE GENOMIC DNA]</scope>
</reference>
<evidence type="ECO:0000313" key="2">
    <source>
        <dbReference type="Proteomes" id="UP001164250"/>
    </source>
</evidence>
<name>A0ACC1AT61_9ROSI</name>
<keyword evidence="2" id="KW-1185">Reference proteome</keyword>
<accession>A0ACC1AT61</accession>
<comment type="caution">
    <text evidence="1">The sequence shown here is derived from an EMBL/GenBank/DDBJ whole genome shotgun (WGS) entry which is preliminary data.</text>
</comment>
<gene>
    <name evidence="1" type="ORF">Patl1_14499</name>
</gene>
<protein>
    <submittedName>
        <fullName evidence="1">Uncharacterized protein</fullName>
    </submittedName>
</protein>
<dbReference type="Proteomes" id="UP001164250">
    <property type="component" value="Chromosome 8"/>
</dbReference>
<sequence>MINNCLRVMDMESLQTCPRPRPTPDDFVAVLDELLDGEAKKRAKKFHSWEPMNVLKRHVCRDEGSFGGMCCVCGQRLEKDLGVPLGGLRLGNDDVEEYLKIQTHPLQDVSGGSLFMLDSIHMMAKLRPFVLTFLKEASNMFKMYIYTMGDRPYALQMAELLDPSGVYIGTRVISRDDGTQRHEKGLDVVLGHENAIVILDDTENAWKKHKDNLILMERCHFFSSSCDQFNNKFKSLSELKRDECELDGALGSVLKVLKQIHHMFFEELEDDIASRDVRQALKTVRKSVLKGCKIVFRPCFPQRLPAPSFANG</sequence>